<keyword evidence="2" id="KW-1185">Reference proteome</keyword>
<sequence length="141" mass="15567">MEHLATVEQIAAAWRPLSEVEKNRADYYLGRASRLVRRTYPDVDERIADPGDRLTADDVADVVVALVMSIVPKPVAGARSWQQQAGPFSESVTLPASSADLPMTFEQWMRDVFAVDAHAKHGPAFAFPPAPAFDRLFGWEG</sequence>
<proteinExistence type="predicted"/>
<protein>
    <submittedName>
        <fullName evidence="1">Uncharacterized protein</fullName>
    </submittedName>
</protein>
<comment type="caution">
    <text evidence="1">The sequence shown here is derived from an EMBL/GenBank/DDBJ whole genome shotgun (WGS) entry which is preliminary data.</text>
</comment>
<dbReference type="EMBL" id="JACSPY010000001">
    <property type="protein sequence ID" value="MBD8019386.1"/>
    <property type="molecule type" value="Genomic_DNA"/>
</dbReference>
<gene>
    <name evidence="1" type="ORF">H9634_01125</name>
</gene>
<evidence type="ECO:0000313" key="1">
    <source>
        <dbReference type="EMBL" id="MBD8019386.1"/>
    </source>
</evidence>
<dbReference type="Proteomes" id="UP000651517">
    <property type="component" value="Unassembled WGS sequence"/>
</dbReference>
<name>A0ABR8WRR0_9MICO</name>
<accession>A0ABR8WRR0</accession>
<reference evidence="1 2" key="1">
    <citation type="submission" date="2020-08" db="EMBL/GenBank/DDBJ databases">
        <title>A Genomic Blueprint of the Chicken Gut Microbiome.</title>
        <authorList>
            <person name="Gilroy R."/>
            <person name="Ravi A."/>
            <person name="Getino M."/>
            <person name="Pursley I."/>
            <person name="Horton D.L."/>
            <person name="Alikhan N.-F."/>
            <person name="Baker D."/>
            <person name="Gharbi K."/>
            <person name="Hall N."/>
            <person name="Watson M."/>
            <person name="Adriaenssens E.M."/>
            <person name="Foster-Nyarko E."/>
            <person name="Jarju S."/>
            <person name="Secka A."/>
            <person name="Antonio M."/>
            <person name="Oren A."/>
            <person name="Chaudhuri R."/>
            <person name="La Ragione R.M."/>
            <person name="Hildebrand F."/>
            <person name="Pallen M.J."/>
        </authorList>
    </citation>
    <scope>NUCLEOTIDE SEQUENCE [LARGE SCALE GENOMIC DNA]</scope>
    <source>
        <strain evidence="1 2">Re57</strain>
    </source>
</reference>
<evidence type="ECO:0000313" key="2">
    <source>
        <dbReference type="Proteomes" id="UP000651517"/>
    </source>
</evidence>
<organism evidence="1 2">
    <name type="scientific">Brevibacterium gallinarum</name>
    <dbReference type="NCBI Taxonomy" id="2762220"/>
    <lineage>
        <taxon>Bacteria</taxon>
        <taxon>Bacillati</taxon>
        <taxon>Actinomycetota</taxon>
        <taxon>Actinomycetes</taxon>
        <taxon>Micrococcales</taxon>
        <taxon>Brevibacteriaceae</taxon>
        <taxon>Brevibacterium</taxon>
    </lineage>
</organism>